<dbReference type="GO" id="GO:0016740">
    <property type="term" value="F:transferase activity"/>
    <property type="evidence" value="ECO:0007669"/>
    <property type="project" value="UniProtKB-KW"/>
</dbReference>
<dbReference type="Proteomes" id="UP000075670">
    <property type="component" value="Unassembled WGS sequence"/>
</dbReference>
<organism evidence="2 3">
    <name type="scientific">Moorella mulderi DSM 14980</name>
    <dbReference type="NCBI Taxonomy" id="1122241"/>
    <lineage>
        <taxon>Bacteria</taxon>
        <taxon>Bacillati</taxon>
        <taxon>Bacillota</taxon>
        <taxon>Clostridia</taxon>
        <taxon>Neomoorellales</taxon>
        <taxon>Neomoorellaceae</taxon>
        <taxon>Neomoorella</taxon>
    </lineage>
</organism>
<keyword evidence="2" id="KW-0808">Transferase</keyword>
<feature type="domain" description="Glycosyltransferase 2-like" evidence="1">
    <location>
        <begin position="18"/>
        <end position="129"/>
    </location>
</feature>
<evidence type="ECO:0000313" key="3">
    <source>
        <dbReference type="Proteomes" id="UP000075670"/>
    </source>
</evidence>
<dbReference type="AlphaFoldDB" id="A0A151AYW0"/>
<dbReference type="InterPro" id="IPR001173">
    <property type="entry name" value="Glyco_trans_2-like"/>
</dbReference>
<dbReference type="SUPFAM" id="SSF53448">
    <property type="entry name" value="Nucleotide-diphospho-sugar transferases"/>
    <property type="match status" value="1"/>
</dbReference>
<protein>
    <submittedName>
        <fullName evidence="2">Glycosyl transferase family 2</fullName>
    </submittedName>
</protein>
<sequence length="288" mass="32918">MHEDRRIRIFEGLGTGPKGIPDNYNLALKIADSELVAILEGDDFWPSYKLEKQVQYHHRLPSTILTYGDYGVTNPNGNLIYTARPARSLKPEIRNNNPVGSMAFQMLLSGGTIYTFPCTVMIKRESLEAIGGFQKINEVPLTDFPTVFKLATIGPFGYVPEKLGFWRRHYGSVTYGYDAQVLQNIFTHCLGVYSHDTLLRSFEINDRLIKRRWAWSIAMKHVTRGRIGLLRRQWDIAEKEFRNALHMTDSFIIMILARIGIIASSLHFNLEGLARIMRGHDLRDFLGG</sequence>
<keyword evidence="3" id="KW-1185">Reference proteome</keyword>
<proteinExistence type="predicted"/>
<dbReference type="Pfam" id="PF00535">
    <property type="entry name" value="Glycos_transf_2"/>
    <property type="match status" value="1"/>
</dbReference>
<gene>
    <name evidence="2" type="ORF">MOMUL_14280</name>
</gene>
<reference evidence="2 3" key="1">
    <citation type="submission" date="2016-02" db="EMBL/GenBank/DDBJ databases">
        <title>Genome sequence of Moorella mulderi DSM 14980.</title>
        <authorList>
            <person name="Poehlein A."/>
            <person name="Daniel R."/>
        </authorList>
    </citation>
    <scope>NUCLEOTIDE SEQUENCE [LARGE SCALE GENOMIC DNA]</scope>
    <source>
        <strain evidence="2 3">DSM 14980</strain>
    </source>
</reference>
<accession>A0A151AYW0</accession>
<dbReference type="Gene3D" id="3.90.550.10">
    <property type="entry name" value="Spore Coat Polysaccharide Biosynthesis Protein SpsA, Chain A"/>
    <property type="match status" value="1"/>
</dbReference>
<dbReference type="InterPro" id="IPR029044">
    <property type="entry name" value="Nucleotide-diphossugar_trans"/>
</dbReference>
<dbReference type="EMBL" id="LTBC01000003">
    <property type="protein sequence ID" value="KYH32826.1"/>
    <property type="molecule type" value="Genomic_DNA"/>
</dbReference>
<comment type="caution">
    <text evidence="2">The sequence shown here is derived from an EMBL/GenBank/DDBJ whole genome shotgun (WGS) entry which is preliminary data.</text>
</comment>
<evidence type="ECO:0000313" key="2">
    <source>
        <dbReference type="EMBL" id="KYH32826.1"/>
    </source>
</evidence>
<dbReference type="PATRIC" id="fig|1122241.3.peg.1502"/>
<evidence type="ECO:0000259" key="1">
    <source>
        <dbReference type="Pfam" id="PF00535"/>
    </source>
</evidence>
<name>A0A151AYW0_9FIRM</name>